<dbReference type="Proteomes" id="UP000249522">
    <property type="component" value="Unassembled WGS sequence"/>
</dbReference>
<accession>A0A2W1L7U4</accession>
<dbReference type="InterPro" id="IPR052357">
    <property type="entry name" value="Orn_Lys_Arg_decarboxylase-I"/>
</dbReference>
<evidence type="ECO:0000313" key="8">
    <source>
        <dbReference type="EMBL" id="PZD94889.1"/>
    </source>
</evidence>
<dbReference type="OrthoDB" id="9815233at2"/>
<comment type="caution">
    <text evidence="8">The sequence shown here is derived from an EMBL/GenBank/DDBJ whole genome shotgun (WGS) entry which is preliminary data.</text>
</comment>
<evidence type="ECO:0000256" key="3">
    <source>
        <dbReference type="ARBA" id="ARBA00022793"/>
    </source>
</evidence>
<evidence type="ECO:0000256" key="4">
    <source>
        <dbReference type="ARBA" id="ARBA00022898"/>
    </source>
</evidence>
<evidence type="ECO:0000313" key="9">
    <source>
        <dbReference type="Proteomes" id="UP000249522"/>
    </source>
</evidence>
<comment type="cofactor">
    <cofactor evidence="1">
        <name>pyridoxal 5'-phosphate</name>
        <dbReference type="ChEBI" id="CHEBI:597326"/>
    </cofactor>
</comment>
<dbReference type="Gene3D" id="3.40.640.10">
    <property type="entry name" value="Type I PLP-dependent aspartate aminotransferase-like (Major domain)"/>
    <property type="match status" value="1"/>
</dbReference>
<keyword evidence="9" id="KW-1185">Reference proteome</keyword>
<keyword evidence="5" id="KW-0456">Lyase</keyword>
<dbReference type="InterPro" id="IPR008286">
    <property type="entry name" value="Prn/Lys/Arg_de-COase_C"/>
</dbReference>
<dbReference type="EMBL" id="QKRB01000048">
    <property type="protein sequence ID" value="PZD94889.1"/>
    <property type="molecule type" value="Genomic_DNA"/>
</dbReference>
<protein>
    <recommendedName>
        <fullName evidence="10">Amino acid decarboxylase</fullName>
    </recommendedName>
</protein>
<evidence type="ECO:0000256" key="2">
    <source>
        <dbReference type="ARBA" id="ARBA00010671"/>
    </source>
</evidence>
<dbReference type="RefSeq" id="WP_111147698.1">
    <property type="nucleotide sequence ID" value="NZ_QKRB01000048.1"/>
</dbReference>
<keyword evidence="4" id="KW-0663">Pyridoxal phosphate</keyword>
<reference evidence="8 9" key="1">
    <citation type="submission" date="2018-06" db="EMBL/GenBank/DDBJ databases">
        <title>Paenibacillus imtechensis sp. nov.</title>
        <authorList>
            <person name="Pinnaka A.K."/>
            <person name="Singh H."/>
            <person name="Kaur M."/>
        </authorList>
    </citation>
    <scope>NUCLEOTIDE SEQUENCE [LARGE SCALE GENOMIC DNA]</scope>
    <source>
        <strain evidence="8 9">SMB1</strain>
    </source>
</reference>
<dbReference type="SUPFAM" id="SSF53383">
    <property type="entry name" value="PLP-dependent transferases"/>
    <property type="match status" value="1"/>
</dbReference>
<gene>
    <name evidence="8" type="ORF">DNH61_16055</name>
</gene>
<dbReference type="CDD" id="cd00615">
    <property type="entry name" value="Orn_deC_like"/>
    <property type="match status" value="1"/>
</dbReference>
<dbReference type="GO" id="GO:0016831">
    <property type="term" value="F:carboxy-lyase activity"/>
    <property type="evidence" value="ECO:0007669"/>
    <property type="project" value="UniProtKB-KW"/>
</dbReference>
<dbReference type="Pfam" id="PF03711">
    <property type="entry name" value="OKR_DC_1_C"/>
    <property type="match status" value="1"/>
</dbReference>
<sequence length="509" mass="54810">MKEQIAKAPLYEALLKHRDGSPISMHVPGHKSGEGLDDTDFKELLPVFSIDVTELADTDDLHHPEGAILKAQQLAALCFGAEETHFLVGGSTAGNLAMILAVCKQGDSIIIQRNVHKSVIHGLMLAGAEPVFVMPEIDTETGLPTVPALKSIKEALHRYPDAKAVLLSTPNYYGMSTDLQPYADAAHLAGVPLLVDEAHGAHYGLHSAFPKSALQQGADIVVQSTHKTLTAMTMAAMLHVRGSLVNSKRLKHALTMVQSTSPSYPLLASLDITRAQLDCKGPGYFSKGLAAVEHFKARLQSAGLPIRLIGDNGISHTAYEALDPLRPVIYDSSGRVSGYMLLKLLSNQGIWAEMADERHVVLIFGANTELDTADRLVDVLITIMAQLDSNHGEAEEAVSMAAVSSIGLAFASADPVQAPFRIQRQLPEDEETEQVSVEKAAGRIAAEMIIPYPPGIPLVYHGETISVEVIQVITGLAARGARFQQAELAGIPSIRVMKRKNEHNKKVQV</sequence>
<dbReference type="InterPro" id="IPR000310">
    <property type="entry name" value="Orn/Lys/Arg_deCO2ase_major_dom"/>
</dbReference>
<feature type="domain" description="Orn/Lys/Arg decarboxylases family 1 pyridoxal-P attachment site" evidence="6">
    <location>
        <begin position="9"/>
        <end position="301"/>
    </location>
</feature>
<proteinExistence type="inferred from homology"/>
<dbReference type="PANTHER" id="PTHR43277:SF3">
    <property type="entry name" value="DECARBOXYLASE, PUTATIVE-RELATED"/>
    <property type="match status" value="1"/>
</dbReference>
<evidence type="ECO:0000259" key="7">
    <source>
        <dbReference type="Pfam" id="PF03711"/>
    </source>
</evidence>
<dbReference type="InterPro" id="IPR015421">
    <property type="entry name" value="PyrdxlP-dep_Trfase_major"/>
</dbReference>
<comment type="similarity">
    <text evidence="2">Belongs to the Orn/Lys/Arg decarboxylase class-I family.</text>
</comment>
<name>A0A2W1L7U4_9BACL</name>
<evidence type="ECO:0008006" key="10">
    <source>
        <dbReference type="Google" id="ProtNLM"/>
    </source>
</evidence>
<dbReference type="InterPro" id="IPR015424">
    <property type="entry name" value="PyrdxlP-dep_Trfase"/>
</dbReference>
<evidence type="ECO:0000259" key="6">
    <source>
        <dbReference type="Pfam" id="PF01276"/>
    </source>
</evidence>
<dbReference type="Pfam" id="PF01276">
    <property type="entry name" value="OKR_DC_1"/>
    <property type="match status" value="1"/>
</dbReference>
<organism evidence="8 9">
    <name type="scientific">Paenibacillus sambharensis</name>
    <dbReference type="NCBI Taxonomy" id="1803190"/>
    <lineage>
        <taxon>Bacteria</taxon>
        <taxon>Bacillati</taxon>
        <taxon>Bacillota</taxon>
        <taxon>Bacilli</taxon>
        <taxon>Bacillales</taxon>
        <taxon>Paenibacillaceae</taxon>
        <taxon>Paenibacillus</taxon>
    </lineage>
</organism>
<dbReference type="PANTHER" id="PTHR43277">
    <property type="entry name" value="ARGININE DECARBOXYLASE"/>
    <property type="match status" value="1"/>
</dbReference>
<evidence type="ECO:0000256" key="5">
    <source>
        <dbReference type="ARBA" id="ARBA00023239"/>
    </source>
</evidence>
<evidence type="ECO:0000256" key="1">
    <source>
        <dbReference type="ARBA" id="ARBA00001933"/>
    </source>
</evidence>
<dbReference type="Gene3D" id="3.90.100.10">
    <property type="entry name" value="Orn/Lys/Arg decarboxylase, C-terminal domain"/>
    <property type="match status" value="1"/>
</dbReference>
<feature type="domain" description="Orn/Lys/Arg decarboxylase C-terminal" evidence="7">
    <location>
        <begin position="429"/>
        <end position="468"/>
    </location>
</feature>
<keyword evidence="3" id="KW-0210">Decarboxylase</keyword>
<dbReference type="AlphaFoldDB" id="A0A2W1L7U4"/>